<evidence type="ECO:0000313" key="1">
    <source>
        <dbReference type="EMBL" id="KAA1118022.1"/>
    </source>
</evidence>
<protein>
    <submittedName>
        <fullName evidence="1">Uncharacterized protein</fullName>
    </submittedName>
</protein>
<reference evidence="1 2" key="1">
    <citation type="submission" date="2019-05" db="EMBL/GenBank/DDBJ databases">
        <title>Emergence of the Ug99 lineage of the wheat stem rust pathogen through somatic hybridization.</title>
        <authorList>
            <person name="Li F."/>
            <person name="Upadhyaya N.M."/>
            <person name="Sperschneider J."/>
            <person name="Matny O."/>
            <person name="Nguyen-Phuc H."/>
            <person name="Mago R."/>
            <person name="Raley C."/>
            <person name="Miller M.E."/>
            <person name="Silverstein K.A.T."/>
            <person name="Henningsen E."/>
            <person name="Hirsch C.D."/>
            <person name="Visser B."/>
            <person name="Pretorius Z.A."/>
            <person name="Steffenson B.J."/>
            <person name="Schwessinger B."/>
            <person name="Dodds P.N."/>
            <person name="Figueroa M."/>
        </authorList>
    </citation>
    <scope>NUCLEOTIDE SEQUENCE [LARGE SCALE GENOMIC DNA]</scope>
    <source>
        <strain evidence="1">21-0</strain>
    </source>
</reference>
<dbReference type="Proteomes" id="UP000324748">
    <property type="component" value="Unassembled WGS sequence"/>
</dbReference>
<comment type="caution">
    <text evidence="1">The sequence shown here is derived from an EMBL/GenBank/DDBJ whole genome shotgun (WGS) entry which is preliminary data.</text>
</comment>
<accession>A0A5B0QXI4</accession>
<sequence length="148" mass="17070">MTQSDWKRQADIIGEKVCHTGVLKVAHGLRVWEKSADPQHVEGGFEQLTSRLLSRYQIWHQDSSSTSRVSQVFLVILPLTFPHRPRNNSTPNAQITRKCTLKGRYRSLEDVRSQRSAPVIVDVRSQESVSVTREFTLSDDRYRFKTSE</sequence>
<name>A0A5B0QXI4_PUCGR</name>
<evidence type="ECO:0000313" key="2">
    <source>
        <dbReference type="Proteomes" id="UP000324748"/>
    </source>
</evidence>
<dbReference type="EMBL" id="VSWC01000002">
    <property type="protein sequence ID" value="KAA1118022.1"/>
    <property type="molecule type" value="Genomic_DNA"/>
</dbReference>
<gene>
    <name evidence="1" type="ORF">PGT21_029831</name>
</gene>
<dbReference type="AlphaFoldDB" id="A0A5B0QXI4"/>
<organism evidence="1 2">
    <name type="scientific">Puccinia graminis f. sp. tritici</name>
    <dbReference type="NCBI Taxonomy" id="56615"/>
    <lineage>
        <taxon>Eukaryota</taxon>
        <taxon>Fungi</taxon>
        <taxon>Dikarya</taxon>
        <taxon>Basidiomycota</taxon>
        <taxon>Pucciniomycotina</taxon>
        <taxon>Pucciniomycetes</taxon>
        <taxon>Pucciniales</taxon>
        <taxon>Pucciniaceae</taxon>
        <taxon>Puccinia</taxon>
    </lineage>
</organism>
<keyword evidence="2" id="KW-1185">Reference proteome</keyword>
<proteinExistence type="predicted"/>